<protein>
    <submittedName>
        <fullName evidence="1">Uncharacterized protein</fullName>
    </submittedName>
</protein>
<accession>A0AAW3V0Y3</accession>
<proteinExistence type="predicted"/>
<dbReference type="Proteomes" id="UP000518681">
    <property type="component" value="Unassembled WGS sequence"/>
</dbReference>
<dbReference type="EMBL" id="JACIIK010000009">
    <property type="protein sequence ID" value="MBB6204308.1"/>
    <property type="molecule type" value="Genomic_DNA"/>
</dbReference>
<name>A0AAW3V0Y3_9BURK</name>
<sequence>MRLKDYTPGTRIKIGDRFFRRTNTGTFWREEHELPGNCVSRPSVSLENIEQAAGEKHVVLARRR</sequence>
<organism evidence="1 2">
    <name type="scientific">Paraburkholderia fungorum</name>
    <dbReference type="NCBI Taxonomy" id="134537"/>
    <lineage>
        <taxon>Bacteria</taxon>
        <taxon>Pseudomonadati</taxon>
        <taxon>Pseudomonadota</taxon>
        <taxon>Betaproteobacteria</taxon>
        <taxon>Burkholderiales</taxon>
        <taxon>Burkholderiaceae</taxon>
        <taxon>Paraburkholderia</taxon>
    </lineage>
</organism>
<evidence type="ECO:0000313" key="2">
    <source>
        <dbReference type="Proteomes" id="UP000518681"/>
    </source>
</evidence>
<evidence type="ECO:0000313" key="1">
    <source>
        <dbReference type="EMBL" id="MBB6204308.1"/>
    </source>
</evidence>
<comment type="caution">
    <text evidence="1">The sequence shown here is derived from an EMBL/GenBank/DDBJ whole genome shotgun (WGS) entry which is preliminary data.</text>
</comment>
<gene>
    <name evidence="1" type="ORF">GGD69_005202</name>
</gene>
<reference evidence="1 2" key="1">
    <citation type="submission" date="2020-08" db="EMBL/GenBank/DDBJ databases">
        <title>Genomic Encyclopedia of Type Strains, Phase IV (KMG-V): Genome sequencing to study the core and pangenomes of soil and plant-associated prokaryotes.</title>
        <authorList>
            <person name="Whitman W."/>
        </authorList>
    </citation>
    <scope>NUCLEOTIDE SEQUENCE [LARGE SCALE GENOMIC DNA]</scope>
    <source>
        <strain evidence="1 2">SEMIA 4013</strain>
    </source>
</reference>
<dbReference type="AlphaFoldDB" id="A0AAW3V0Y3"/>